<dbReference type="Pfam" id="PF03372">
    <property type="entry name" value="Exo_endo_phos"/>
    <property type="match status" value="1"/>
</dbReference>
<proteinExistence type="predicted"/>
<keyword evidence="3" id="KW-0269">Exonuclease</keyword>
<organism evidence="3 4">
    <name type="scientific">Pedobacter cryoconitis</name>
    <dbReference type="NCBI Taxonomy" id="188932"/>
    <lineage>
        <taxon>Bacteria</taxon>
        <taxon>Pseudomonadati</taxon>
        <taxon>Bacteroidota</taxon>
        <taxon>Sphingobacteriia</taxon>
        <taxon>Sphingobacteriales</taxon>
        <taxon>Sphingobacteriaceae</taxon>
        <taxon>Pedobacter</taxon>
    </lineage>
</organism>
<sequence>MFKQYICRISIIAILVLLSGKAAMAQTPVKIISYNVYNYFEGEKDRKQKFINWAKLQQADVIAYQELLNISAAELESLGKAIGHPYTELAKEQGYSVGITSRFPIKNVKKIIKGMHHGFMLAQIGNLQFAVVHFSPFSYQKRQQEVAMVVDSLGGSSKKTIVLGDMNSYAASDSAYYKRNDRLNQLLKGDESSHITNVNNGKLDYSVTGYLMNKGFVDSWRLKRINFDNSYPSRVSGTVLNSARERIDFIFISPDLQAKVVKSLVIKDQITAELSDHYPVSIWLDLPGL</sequence>
<dbReference type="InterPro" id="IPR005135">
    <property type="entry name" value="Endo/exonuclease/phosphatase"/>
</dbReference>
<dbReference type="GO" id="GO:0004527">
    <property type="term" value="F:exonuclease activity"/>
    <property type="evidence" value="ECO:0007669"/>
    <property type="project" value="UniProtKB-KW"/>
</dbReference>
<gene>
    <name evidence="3" type="ORF">HDF25_004813</name>
</gene>
<comment type="caution">
    <text evidence="3">The sequence shown here is derived from an EMBL/GenBank/DDBJ whole genome shotgun (WGS) entry which is preliminary data.</text>
</comment>
<dbReference type="RefSeq" id="WP_184628883.1">
    <property type="nucleotide sequence ID" value="NZ_JACHCC010000015.1"/>
</dbReference>
<evidence type="ECO:0000256" key="1">
    <source>
        <dbReference type="SAM" id="SignalP"/>
    </source>
</evidence>
<name>A0A7X0J7Q0_9SPHI</name>
<evidence type="ECO:0000313" key="4">
    <source>
        <dbReference type="Proteomes" id="UP000521017"/>
    </source>
</evidence>
<dbReference type="PANTHER" id="PTHR14859">
    <property type="entry name" value="CALCOFLUOR WHITE HYPERSENSITIVE PROTEIN PRECURSOR"/>
    <property type="match status" value="1"/>
</dbReference>
<protein>
    <submittedName>
        <fullName evidence="3">Endonuclease/exonuclease/phosphatase family metal-dependent hydrolase</fullName>
    </submittedName>
</protein>
<feature type="chain" id="PRO_5030763625" evidence="1">
    <location>
        <begin position="26"/>
        <end position="289"/>
    </location>
</feature>
<accession>A0A7X0J7Q0</accession>
<dbReference type="InterPro" id="IPR036691">
    <property type="entry name" value="Endo/exonu/phosph_ase_sf"/>
</dbReference>
<evidence type="ECO:0000259" key="2">
    <source>
        <dbReference type="Pfam" id="PF03372"/>
    </source>
</evidence>
<feature type="domain" description="Endonuclease/exonuclease/phosphatase" evidence="2">
    <location>
        <begin position="32"/>
        <end position="277"/>
    </location>
</feature>
<dbReference type="AlphaFoldDB" id="A0A7X0J7Q0"/>
<dbReference type="GO" id="GO:0004519">
    <property type="term" value="F:endonuclease activity"/>
    <property type="evidence" value="ECO:0007669"/>
    <property type="project" value="UniProtKB-KW"/>
</dbReference>
<reference evidence="3 4" key="1">
    <citation type="submission" date="2020-08" db="EMBL/GenBank/DDBJ databases">
        <title>Genomic Encyclopedia of Type Strains, Phase IV (KMG-V): Genome sequencing to study the core and pangenomes of soil and plant-associated prokaryotes.</title>
        <authorList>
            <person name="Whitman W."/>
        </authorList>
    </citation>
    <scope>NUCLEOTIDE SEQUENCE [LARGE SCALE GENOMIC DNA]</scope>
    <source>
        <strain evidence="3 4">M2T3</strain>
    </source>
</reference>
<dbReference type="PANTHER" id="PTHR14859:SF1">
    <property type="entry name" value="PGAP2-INTERACTING PROTEIN"/>
    <property type="match status" value="1"/>
</dbReference>
<keyword evidence="3" id="KW-0255">Endonuclease</keyword>
<keyword evidence="1" id="KW-0732">Signal</keyword>
<dbReference type="Gene3D" id="3.60.10.10">
    <property type="entry name" value="Endonuclease/exonuclease/phosphatase"/>
    <property type="match status" value="1"/>
</dbReference>
<keyword evidence="3" id="KW-0378">Hydrolase</keyword>
<feature type="signal peptide" evidence="1">
    <location>
        <begin position="1"/>
        <end position="25"/>
    </location>
</feature>
<dbReference type="Proteomes" id="UP000521017">
    <property type="component" value="Unassembled WGS sequence"/>
</dbReference>
<dbReference type="GO" id="GO:0016020">
    <property type="term" value="C:membrane"/>
    <property type="evidence" value="ECO:0007669"/>
    <property type="project" value="GOC"/>
</dbReference>
<dbReference type="EMBL" id="JACHCC010000015">
    <property type="protein sequence ID" value="MBB6502630.1"/>
    <property type="molecule type" value="Genomic_DNA"/>
</dbReference>
<dbReference type="InterPro" id="IPR051916">
    <property type="entry name" value="GPI-anchor_lipid_remodeler"/>
</dbReference>
<dbReference type="GO" id="GO:0006506">
    <property type="term" value="P:GPI anchor biosynthetic process"/>
    <property type="evidence" value="ECO:0007669"/>
    <property type="project" value="TreeGrafter"/>
</dbReference>
<evidence type="ECO:0000313" key="3">
    <source>
        <dbReference type="EMBL" id="MBB6502630.1"/>
    </source>
</evidence>
<dbReference type="SUPFAM" id="SSF56219">
    <property type="entry name" value="DNase I-like"/>
    <property type="match status" value="1"/>
</dbReference>
<keyword evidence="3" id="KW-0540">Nuclease</keyword>